<sequence>TGFPDFMVWHEGLNEEVEKRLRTKRHHCVGVVGIEVKSNGRLTREEKEKCKWLVNNKIFIRIIIASKGEKRGEIKYTEFR</sequence>
<gene>
    <name evidence="1" type="ORF">LCGC14_2055450</name>
</gene>
<dbReference type="EMBL" id="LAZR01024367">
    <property type="protein sequence ID" value="KKL75377.1"/>
    <property type="molecule type" value="Genomic_DNA"/>
</dbReference>
<evidence type="ECO:0008006" key="2">
    <source>
        <dbReference type="Google" id="ProtNLM"/>
    </source>
</evidence>
<feature type="non-terminal residue" evidence="1">
    <location>
        <position position="1"/>
    </location>
</feature>
<protein>
    <recommendedName>
        <fullName evidence="2">VRR-NUC domain-containing protein</fullName>
    </recommendedName>
</protein>
<name>A0A0F9HJR0_9ZZZZ</name>
<accession>A0A0F9HJR0</accession>
<comment type="caution">
    <text evidence="1">The sequence shown here is derived from an EMBL/GenBank/DDBJ whole genome shotgun (WGS) entry which is preliminary data.</text>
</comment>
<dbReference type="AlphaFoldDB" id="A0A0F9HJR0"/>
<organism evidence="1">
    <name type="scientific">marine sediment metagenome</name>
    <dbReference type="NCBI Taxonomy" id="412755"/>
    <lineage>
        <taxon>unclassified sequences</taxon>
        <taxon>metagenomes</taxon>
        <taxon>ecological metagenomes</taxon>
    </lineage>
</organism>
<evidence type="ECO:0000313" key="1">
    <source>
        <dbReference type="EMBL" id="KKL75377.1"/>
    </source>
</evidence>
<reference evidence="1" key="1">
    <citation type="journal article" date="2015" name="Nature">
        <title>Complex archaea that bridge the gap between prokaryotes and eukaryotes.</title>
        <authorList>
            <person name="Spang A."/>
            <person name="Saw J.H."/>
            <person name="Jorgensen S.L."/>
            <person name="Zaremba-Niedzwiedzka K."/>
            <person name="Martijn J."/>
            <person name="Lind A.E."/>
            <person name="van Eijk R."/>
            <person name="Schleper C."/>
            <person name="Guy L."/>
            <person name="Ettema T.J."/>
        </authorList>
    </citation>
    <scope>NUCLEOTIDE SEQUENCE</scope>
</reference>
<proteinExistence type="predicted"/>